<dbReference type="InterPro" id="IPR019741">
    <property type="entry name" value="Galactokinase_CS"/>
</dbReference>
<evidence type="ECO:0000256" key="10">
    <source>
        <dbReference type="NCBIfam" id="TIGR00131"/>
    </source>
</evidence>
<dbReference type="Gene3D" id="3.30.70.890">
    <property type="entry name" value="GHMP kinase, C-terminal domain"/>
    <property type="match status" value="1"/>
</dbReference>
<dbReference type="InterPro" id="IPR020568">
    <property type="entry name" value="Ribosomal_Su5_D2-typ_SF"/>
</dbReference>
<reference evidence="15 16" key="1">
    <citation type="submission" date="2019-12" db="EMBL/GenBank/DDBJ databases">
        <title>Corynebacterium sp. nov., isolated from feces of the Anser Albifrons in China.</title>
        <authorList>
            <person name="Liu Q."/>
        </authorList>
    </citation>
    <scope>NUCLEOTIDE SEQUENCE [LARGE SCALE GENOMIC DNA]</scope>
    <source>
        <strain evidence="15 16">23H37-10</strain>
    </source>
</reference>
<dbReference type="InterPro" id="IPR006203">
    <property type="entry name" value="GHMP_knse_ATP-bd_CS"/>
</dbReference>
<dbReference type="PIRSF" id="PIRSF000530">
    <property type="entry name" value="Galactokinase"/>
    <property type="match status" value="1"/>
</dbReference>
<dbReference type="GO" id="GO:0005524">
    <property type="term" value="F:ATP binding"/>
    <property type="evidence" value="ECO:0007669"/>
    <property type="project" value="UniProtKB-UniRule"/>
</dbReference>
<evidence type="ECO:0000256" key="6">
    <source>
        <dbReference type="ARBA" id="ARBA00022840"/>
    </source>
</evidence>
<keyword evidence="5 15" id="KW-0418">Kinase</keyword>
<evidence type="ECO:0000256" key="11">
    <source>
        <dbReference type="SAM" id="MobiDB-lite"/>
    </source>
</evidence>
<feature type="compositionally biased region" description="Basic and acidic residues" evidence="11">
    <location>
        <begin position="1"/>
        <end position="16"/>
    </location>
</feature>
<feature type="region of interest" description="Disordered" evidence="11">
    <location>
        <begin position="1"/>
        <end position="36"/>
    </location>
</feature>
<evidence type="ECO:0000313" key="15">
    <source>
        <dbReference type="EMBL" id="QNH95535.1"/>
    </source>
</evidence>
<feature type="domain" description="GHMP kinase N-terminal" evidence="12">
    <location>
        <begin position="211"/>
        <end position="296"/>
    </location>
</feature>
<keyword evidence="8" id="KW-0299">Galactose metabolism</keyword>
<dbReference type="GO" id="GO:0004335">
    <property type="term" value="F:galactokinase activity"/>
    <property type="evidence" value="ECO:0007669"/>
    <property type="project" value="UniProtKB-UniRule"/>
</dbReference>
<dbReference type="PRINTS" id="PR00473">
    <property type="entry name" value="GALCTOKINASE"/>
</dbReference>
<dbReference type="GO" id="GO:0046872">
    <property type="term" value="F:metal ion binding"/>
    <property type="evidence" value="ECO:0007669"/>
    <property type="project" value="UniProtKB-KW"/>
</dbReference>
<dbReference type="GO" id="GO:0005829">
    <property type="term" value="C:cytosol"/>
    <property type="evidence" value="ECO:0007669"/>
    <property type="project" value="TreeGrafter"/>
</dbReference>
<dbReference type="SUPFAM" id="SSF55060">
    <property type="entry name" value="GHMP Kinase, C-terminal domain"/>
    <property type="match status" value="1"/>
</dbReference>
<evidence type="ECO:0000256" key="4">
    <source>
        <dbReference type="ARBA" id="ARBA00022741"/>
    </source>
</evidence>
<sequence>MTENSRENVSRPEVGDTKGSPLGKQNATTDAPDSASVIVEPQWINTRSEEQGEADARALFEEEFGDTPAGVWSAPGRVNLIGEHVDYALGISIPFALTQRTYVAARLNGTDTYRVVSRYAPHTGEPAQNVRVEIPTGDVGVDDEGKGHPSHWAGYALGAIWAAREAGVIPPLSAPAVTEVDASAHTRTDSACATDTEGAPAEASGVVSERSAFSAGIDLAIVSDVPVGAGLSSSAALECSSALAAYDLCASTFAHGATAELSDEVRKGLMAASIRAENEVVGASTGGLDQRISLFGRAGHALAIDFLTDEATHVPFDIAASGKAILIINTNAPHQLNDGQYASRRAVIDGVTEHLGVRSLRQAEDAVARSAAWAEANVPGGVNATEAEVSAWTDTVAKRVRHVVTEIERTARAADMLRQGDLGAFGRAMCASHESLRDDYEVTVPELDLAVDTAMACGAIGARMTGGGFGGSAIALLDVALVEQTAQAIAQAFAQADFNAPEFVVATPSDGAHRH</sequence>
<evidence type="ECO:0000256" key="9">
    <source>
        <dbReference type="ARBA" id="ARBA00023277"/>
    </source>
</evidence>
<dbReference type="Pfam" id="PF10509">
    <property type="entry name" value="GalKase_gal_bdg"/>
    <property type="match status" value="1"/>
</dbReference>
<dbReference type="NCBIfam" id="TIGR00131">
    <property type="entry name" value="gal_kin"/>
    <property type="match status" value="1"/>
</dbReference>
<dbReference type="InterPro" id="IPR013750">
    <property type="entry name" value="GHMP_kinase_C_dom"/>
</dbReference>
<evidence type="ECO:0000256" key="3">
    <source>
        <dbReference type="ARBA" id="ARBA00022723"/>
    </source>
</evidence>
<accession>A0A7G7YM15</accession>
<dbReference type="PROSITE" id="PS00106">
    <property type="entry name" value="GALACTOKINASE"/>
    <property type="match status" value="1"/>
</dbReference>
<dbReference type="PROSITE" id="PS00627">
    <property type="entry name" value="GHMP_KINASES_ATP"/>
    <property type="match status" value="1"/>
</dbReference>
<dbReference type="Pfam" id="PF00288">
    <property type="entry name" value="GHMP_kinases_N"/>
    <property type="match status" value="1"/>
</dbReference>
<dbReference type="PANTHER" id="PTHR10457:SF7">
    <property type="entry name" value="GALACTOKINASE-RELATED"/>
    <property type="match status" value="1"/>
</dbReference>
<dbReference type="InterPro" id="IPR006206">
    <property type="entry name" value="Mevalonate/galactokinase"/>
</dbReference>
<dbReference type="SUPFAM" id="SSF54211">
    <property type="entry name" value="Ribosomal protein S5 domain 2-like"/>
    <property type="match status" value="1"/>
</dbReference>
<dbReference type="KEGG" id="cans:GP473_01435"/>
<evidence type="ECO:0000256" key="8">
    <source>
        <dbReference type="ARBA" id="ARBA00023144"/>
    </source>
</evidence>
<keyword evidence="9" id="KW-0119">Carbohydrate metabolism</keyword>
<gene>
    <name evidence="15" type="primary">galK</name>
    <name evidence="15" type="ORF">GP473_01435</name>
</gene>
<keyword evidence="4" id="KW-0547">Nucleotide-binding</keyword>
<dbReference type="Gene3D" id="3.30.230.10">
    <property type="match status" value="1"/>
</dbReference>
<dbReference type="Proteomes" id="UP000515275">
    <property type="component" value="Chromosome"/>
</dbReference>
<dbReference type="FunFam" id="3.30.70.890:FF:000001">
    <property type="entry name" value="Galactokinase"/>
    <property type="match status" value="1"/>
</dbReference>
<evidence type="ECO:0000256" key="2">
    <source>
        <dbReference type="ARBA" id="ARBA00022679"/>
    </source>
</evidence>
<protein>
    <recommendedName>
        <fullName evidence="10">Galactokinase</fullName>
        <ecNumber evidence="10">2.7.1.6</ecNumber>
    </recommendedName>
</protein>
<keyword evidence="3" id="KW-0479">Metal-binding</keyword>
<name>A0A7G7YM15_9CORY</name>
<dbReference type="InterPro" id="IPR036554">
    <property type="entry name" value="GHMP_kinase_C_sf"/>
</dbReference>
<feature type="domain" description="GHMP kinase C-terminal" evidence="13">
    <location>
        <begin position="417"/>
        <end position="493"/>
    </location>
</feature>
<dbReference type="InterPro" id="IPR000705">
    <property type="entry name" value="Galactokinase"/>
</dbReference>
<dbReference type="PRINTS" id="PR00959">
    <property type="entry name" value="MEVGALKINASE"/>
</dbReference>
<dbReference type="GO" id="GO:0006012">
    <property type="term" value="P:galactose metabolic process"/>
    <property type="evidence" value="ECO:0007669"/>
    <property type="project" value="UniProtKB-UniRule"/>
</dbReference>
<dbReference type="RefSeq" id="WP_185769479.1">
    <property type="nucleotide sequence ID" value="NZ_CP046883.1"/>
</dbReference>
<keyword evidence="7" id="KW-0460">Magnesium</keyword>
<evidence type="ECO:0000259" key="12">
    <source>
        <dbReference type="Pfam" id="PF00288"/>
    </source>
</evidence>
<proteinExistence type="inferred from homology"/>
<evidence type="ECO:0000259" key="14">
    <source>
        <dbReference type="Pfam" id="PF10509"/>
    </source>
</evidence>
<evidence type="ECO:0000256" key="1">
    <source>
        <dbReference type="ARBA" id="ARBA00006566"/>
    </source>
</evidence>
<feature type="domain" description="Galactokinase N-terminal" evidence="14">
    <location>
        <begin position="59"/>
        <end position="106"/>
    </location>
</feature>
<dbReference type="AlphaFoldDB" id="A0A7G7YM15"/>
<evidence type="ECO:0000256" key="5">
    <source>
        <dbReference type="ARBA" id="ARBA00022777"/>
    </source>
</evidence>
<dbReference type="PANTHER" id="PTHR10457">
    <property type="entry name" value="MEVALONATE KINASE/GALACTOKINASE"/>
    <property type="match status" value="1"/>
</dbReference>
<evidence type="ECO:0000313" key="16">
    <source>
        <dbReference type="Proteomes" id="UP000515275"/>
    </source>
</evidence>
<organism evidence="15 16">
    <name type="scientific">Corynebacterium anserum</name>
    <dbReference type="NCBI Taxonomy" id="2684406"/>
    <lineage>
        <taxon>Bacteria</taxon>
        <taxon>Bacillati</taxon>
        <taxon>Actinomycetota</taxon>
        <taxon>Actinomycetes</taxon>
        <taxon>Mycobacteriales</taxon>
        <taxon>Corynebacteriaceae</taxon>
        <taxon>Corynebacterium</taxon>
    </lineage>
</organism>
<evidence type="ECO:0000256" key="7">
    <source>
        <dbReference type="ARBA" id="ARBA00022842"/>
    </source>
</evidence>
<dbReference type="InterPro" id="IPR006204">
    <property type="entry name" value="GHMP_kinase_N_dom"/>
</dbReference>
<dbReference type="InterPro" id="IPR019539">
    <property type="entry name" value="GalKase_N"/>
</dbReference>
<keyword evidence="16" id="KW-1185">Reference proteome</keyword>
<evidence type="ECO:0000259" key="13">
    <source>
        <dbReference type="Pfam" id="PF08544"/>
    </source>
</evidence>
<dbReference type="InterPro" id="IPR014721">
    <property type="entry name" value="Ribsml_uS5_D2-typ_fold_subgr"/>
</dbReference>
<comment type="similarity">
    <text evidence="1">Belongs to the GHMP kinase family. GalK subfamily.</text>
</comment>
<dbReference type="Pfam" id="PF08544">
    <property type="entry name" value="GHMP_kinases_C"/>
    <property type="match status" value="1"/>
</dbReference>
<keyword evidence="2 15" id="KW-0808">Transferase</keyword>
<keyword evidence="6" id="KW-0067">ATP-binding</keyword>
<dbReference type="EC" id="2.7.1.6" evidence="10"/>
<dbReference type="EMBL" id="CP046883">
    <property type="protein sequence ID" value="QNH95535.1"/>
    <property type="molecule type" value="Genomic_DNA"/>
</dbReference>